<evidence type="ECO:0000259" key="1">
    <source>
        <dbReference type="Pfam" id="PF01266"/>
    </source>
</evidence>
<comment type="caution">
    <text evidence="3">The sequence shown here is derived from an EMBL/GenBank/DDBJ whole genome shotgun (WGS) entry which is preliminary data.</text>
</comment>
<dbReference type="Gene3D" id="3.50.50.60">
    <property type="entry name" value="FAD/NAD(P)-binding domain"/>
    <property type="match status" value="1"/>
</dbReference>
<evidence type="ECO:0000313" key="3">
    <source>
        <dbReference type="EMBL" id="PIE33671.1"/>
    </source>
</evidence>
<dbReference type="Pfam" id="PF01266">
    <property type="entry name" value="DAO"/>
    <property type="match status" value="1"/>
</dbReference>
<dbReference type="SUPFAM" id="SSF54373">
    <property type="entry name" value="FAD-linked reductases, C-terminal domain"/>
    <property type="match status" value="1"/>
</dbReference>
<proteinExistence type="predicted"/>
<dbReference type="CDD" id="cd19946">
    <property type="entry name" value="GlpA-like_Fer2_BFD-like"/>
    <property type="match status" value="1"/>
</dbReference>
<dbReference type="Proteomes" id="UP000230821">
    <property type="component" value="Unassembled WGS sequence"/>
</dbReference>
<organism evidence="3 4">
    <name type="scientific">candidate division KSB3 bacterium</name>
    <dbReference type="NCBI Taxonomy" id="2044937"/>
    <lineage>
        <taxon>Bacteria</taxon>
        <taxon>candidate division KSB3</taxon>
    </lineage>
</organism>
<dbReference type="InterPro" id="IPR006076">
    <property type="entry name" value="FAD-dep_OxRdtase"/>
</dbReference>
<protein>
    <submittedName>
        <fullName evidence="3">FAD/NAD(P)-binding oxidoreductase</fullName>
    </submittedName>
</protein>
<accession>A0A2G6KDD5</accession>
<dbReference type="PANTHER" id="PTHR42720:SF1">
    <property type="entry name" value="GLYCEROL 3-PHOSPHATE OXIDASE"/>
    <property type="match status" value="1"/>
</dbReference>
<dbReference type="AlphaFoldDB" id="A0A2G6KDD5"/>
<dbReference type="InterPro" id="IPR036188">
    <property type="entry name" value="FAD/NAD-bd_sf"/>
</dbReference>
<evidence type="ECO:0000313" key="4">
    <source>
        <dbReference type="Proteomes" id="UP000230821"/>
    </source>
</evidence>
<dbReference type="EMBL" id="PDSK01000096">
    <property type="protein sequence ID" value="PIE33671.1"/>
    <property type="molecule type" value="Genomic_DNA"/>
</dbReference>
<dbReference type="Gene3D" id="3.30.9.10">
    <property type="entry name" value="D-Amino Acid Oxidase, subunit A, domain 2"/>
    <property type="match status" value="1"/>
</dbReference>
<dbReference type="Pfam" id="PF04324">
    <property type="entry name" value="Fer2_BFD"/>
    <property type="match status" value="1"/>
</dbReference>
<feature type="domain" description="BFD-like [2Fe-2S]-binding" evidence="2">
    <location>
        <begin position="412"/>
        <end position="464"/>
    </location>
</feature>
<dbReference type="InterPro" id="IPR041854">
    <property type="entry name" value="BFD-like_2Fe2S-bd_dom_sf"/>
</dbReference>
<name>A0A2G6KDD5_9BACT</name>
<dbReference type="InterPro" id="IPR052745">
    <property type="entry name" value="G3P_Oxidase/Oxidoreductase"/>
</dbReference>
<gene>
    <name evidence="3" type="ORF">CSA56_11200</name>
</gene>
<dbReference type="SUPFAM" id="SSF51905">
    <property type="entry name" value="FAD/NAD(P)-binding domain"/>
    <property type="match status" value="1"/>
</dbReference>
<reference evidence="3 4" key="1">
    <citation type="submission" date="2017-10" db="EMBL/GenBank/DDBJ databases">
        <title>Novel microbial diversity and functional potential in the marine mammal oral microbiome.</title>
        <authorList>
            <person name="Dudek N.K."/>
            <person name="Sun C.L."/>
            <person name="Burstein D."/>
            <person name="Kantor R.S."/>
            <person name="Aliaga Goltsman D.S."/>
            <person name="Bik E.M."/>
            <person name="Thomas B.C."/>
            <person name="Banfield J.F."/>
            <person name="Relman D.A."/>
        </authorList>
    </citation>
    <scope>NUCLEOTIDE SEQUENCE [LARGE SCALE GENOMIC DNA]</scope>
    <source>
        <strain evidence="3">DOLJORAL78_47_16</strain>
    </source>
</reference>
<sequence length="490" mass="54167">MIHNTQFDVSIIGGGVIGCAIARELSRYRLKVAVFEKSPDVGWGTSCRNSGVVHAGFNNQTGSLMARLCVEGNQTFEAFCRPLDVPYDKQGKLVVARQKNDLPTLERLKKQGDANGVKNLSIIDAREMNRLEPNVQGIAALYSPETAITSPYLLTIALAENALENGTQFFLNTTVDRITPGKKRGSSGFSVSTNRGIFTSDYIINSAGLYADKIAAMVGMRDYRIYPCRGEYHILDKNTSSFISRPVYPAPVKGDGGLGVHFTTTVGGVLLIGPSAEYIRYRDNLATTRRVMKLLFDEAQSFLPFVSPQDIIRSYSGLRAKQAPPSEGGFREYVIEESRTVSNFINLIGIESPGLTASEPIAKMVTAMIDQKETLEKKPDFIPTRPGFLKFSDQNEATQRRLIQQNPDYGEIICRCENITKQEVLDAVRNPLGAKTLNSIKYRTRAMMGRCQGGYCLTRLVDILMQEFGLALEDVLLGEKDSALFTGYRS</sequence>
<feature type="domain" description="FAD dependent oxidoreductase" evidence="1">
    <location>
        <begin position="8"/>
        <end position="367"/>
    </location>
</feature>
<evidence type="ECO:0000259" key="2">
    <source>
        <dbReference type="Pfam" id="PF04324"/>
    </source>
</evidence>
<dbReference type="PANTHER" id="PTHR42720">
    <property type="entry name" value="GLYCEROL-3-PHOSPHATE DEHYDROGENASE"/>
    <property type="match status" value="1"/>
</dbReference>
<dbReference type="InterPro" id="IPR007419">
    <property type="entry name" value="BFD-like_2Fe2S-bd_dom"/>
</dbReference>
<dbReference type="Gene3D" id="1.10.10.1100">
    <property type="entry name" value="BFD-like [2Fe-2S]-binding domain"/>
    <property type="match status" value="1"/>
</dbReference>